<dbReference type="PANTHER" id="PTHR46111:SF1">
    <property type="entry name" value="RIBOSOMAL RNA SMALL SUBUNIT METHYLTRANSFERASE I"/>
    <property type="match status" value="1"/>
</dbReference>
<name>A0A3T0D8M1_9FIRM</name>
<comment type="subcellular location">
    <subcellularLocation>
        <location evidence="6">Cytoplasm</location>
    </subcellularLocation>
</comment>
<evidence type="ECO:0000313" key="9">
    <source>
        <dbReference type="Proteomes" id="UP000282930"/>
    </source>
</evidence>
<feature type="domain" description="Tetrapyrrole methylase" evidence="7">
    <location>
        <begin position="4"/>
        <end position="204"/>
    </location>
</feature>
<evidence type="ECO:0000256" key="5">
    <source>
        <dbReference type="ARBA" id="ARBA00022691"/>
    </source>
</evidence>
<dbReference type="AlphaFoldDB" id="A0A3T0D8M1"/>
<comment type="function">
    <text evidence="6">Catalyzes the 2'-O-methylation of the ribose of cytidine 1402 (C1402) in 16S rRNA.</text>
</comment>
<evidence type="ECO:0000256" key="4">
    <source>
        <dbReference type="ARBA" id="ARBA00022679"/>
    </source>
</evidence>
<keyword evidence="1 6" id="KW-0963">Cytoplasm</keyword>
<sequence length="286" mass="32543">MSGKLFIVGTPIGNLDDISKRALDTLNMVDFITCEDTRVTIKLLNYFGIKKRLVSYHEFSPEEKEDRIIQELKNGKKVALVSDAGMPLISDPGYELVRRCLKEGIEVTVIPGPCAFVCALVISGQNTQNFVFEGFLPKNKRAKKEKLESLKFEKRTMIFYEAPHKLLDTLSQMAAVFGEDREISIVKEITKVHESVMITTLREAIDFFEKTSPKGEYVLVVRGFEENAKEKNKKFDVESIKKRLKEKIAQGLTKKEAVKIVAEELKVAKNIVYKIALEIEDFSKKE</sequence>
<keyword evidence="3 6" id="KW-0489">Methyltransferase</keyword>
<dbReference type="InterPro" id="IPR014777">
    <property type="entry name" value="4pyrrole_Mease_sub1"/>
</dbReference>
<reference evidence="8 9" key="1">
    <citation type="submission" date="2018-12" db="EMBL/GenBank/DDBJ databases">
        <title>Genome sequence from the cellulolytic species, Caldicellulosiruptor changbaiensis.</title>
        <authorList>
            <person name="Blumer-Schuette S.E."/>
            <person name="Mendoza C."/>
        </authorList>
    </citation>
    <scope>NUCLEOTIDE SEQUENCE [LARGE SCALE GENOMIC DNA]</scope>
    <source>
        <strain evidence="8 9">CBS-Z</strain>
    </source>
</reference>
<keyword evidence="4 6" id="KW-0808">Transferase</keyword>
<dbReference type="Gene3D" id="3.40.1010.10">
    <property type="entry name" value="Cobalt-precorrin-4 Transmethylase, Domain 1"/>
    <property type="match status" value="1"/>
</dbReference>
<dbReference type="GO" id="GO:0070677">
    <property type="term" value="F:rRNA (cytosine-2'-O-)-methyltransferase activity"/>
    <property type="evidence" value="ECO:0007669"/>
    <property type="project" value="UniProtKB-UniRule"/>
</dbReference>
<evidence type="ECO:0000313" key="8">
    <source>
        <dbReference type="EMBL" id="AZT91403.1"/>
    </source>
</evidence>
<proteinExistence type="inferred from homology"/>
<gene>
    <name evidence="6 8" type="primary">rsmI</name>
    <name evidence="8" type="ORF">ELD05_12770</name>
</gene>
<comment type="similarity">
    <text evidence="6">Belongs to the methyltransferase superfamily. RsmI family.</text>
</comment>
<evidence type="ECO:0000256" key="1">
    <source>
        <dbReference type="ARBA" id="ARBA00022490"/>
    </source>
</evidence>
<evidence type="ECO:0000256" key="3">
    <source>
        <dbReference type="ARBA" id="ARBA00022603"/>
    </source>
</evidence>
<evidence type="ECO:0000256" key="2">
    <source>
        <dbReference type="ARBA" id="ARBA00022552"/>
    </source>
</evidence>
<dbReference type="NCBIfam" id="TIGR00096">
    <property type="entry name" value="16S rRNA (cytidine(1402)-2'-O)-methyltransferase"/>
    <property type="match status" value="1"/>
</dbReference>
<dbReference type="InterPro" id="IPR008189">
    <property type="entry name" value="rRNA_ssu_MeTfrase_I"/>
</dbReference>
<dbReference type="FunFam" id="3.30.950.10:FF:000002">
    <property type="entry name" value="Ribosomal RNA small subunit methyltransferase I"/>
    <property type="match status" value="1"/>
</dbReference>
<keyword evidence="5 6" id="KW-0949">S-adenosyl-L-methionine</keyword>
<dbReference type="InterPro" id="IPR014776">
    <property type="entry name" value="4pyrrole_Mease_sub2"/>
</dbReference>
<dbReference type="CDD" id="cd11648">
    <property type="entry name" value="RsmI"/>
    <property type="match status" value="1"/>
</dbReference>
<dbReference type="InterPro" id="IPR018063">
    <property type="entry name" value="SAM_MeTrfase_RsmI_CS"/>
</dbReference>
<dbReference type="Proteomes" id="UP000282930">
    <property type="component" value="Chromosome"/>
</dbReference>
<dbReference type="InterPro" id="IPR035996">
    <property type="entry name" value="4pyrrol_Methylase_sf"/>
</dbReference>
<evidence type="ECO:0000259" key="7">
    <source>
        <dbReference type="Pfam" id="PF00590"/>
    </source>
</evidence>
<evidence type="ECO:0000256" key="6">
    <source>
        <dbReference type="HAMAP-Rule" id="MF_01877"/>
    </source>
</evidence>
<dbReference type="FunFam" id="3.40.1010.10:FF:000007">
    <property type="entry name" value="Ribosomal RNA small subunit methyltransferase I"/>
    <property type="match status" value="1"/>
</dbReference>
<dbReference type="EMBL" id="CP034791">
    <property type="protein sequence ID" value="AZT91403.1"/>
    <property type="molecule type" value="Genomic_DNA"/>
</dbReference>
<dbReference type="RefSeq" id="WP_127352725.1">
    <property type="nucleotide sequence ID" value="NZ_CP034791.1"/>
</dbReference>
<dbReference type="PIRSF" id="PIRSF005917">
    <property type="entry name" value="MTase_YraL"/>
    <property type="match status" value="1"/>
</dbReference>
<keyword evidence="9" id="KW-1185">Reference proteome</keyword>
<dbReference type="Pfam" id="PF00590">
    <property type="entry name" value="TP_methylase"/>
    <property type="match status" value="1"/>
</dbReference>
<comment type="catalytic activity">
    <reaction evidence="6">
        <text>cytidine(1402) in 16S rRNA + S-adenosyl-L-methionine = 2'-O-methylcytidine(1402) in 16S rRNA + S-adenosyl-L-homocysteine + H(+)</text>
        <dbReference type="Rhea" id="RHEA:42924"/>
        <dbReference type="Rhea" id="RHEA-COMP:10285"/>
        <dbReference type="Rhea" id="RHEA-COMP:10286"/>
        <dbReference type="ChEBI" id="CHEBI:15378"/>
        <dbReference type="ChEBI" id="CHEBI:57856"/>
        <dbReference type="ChEBI" id="CHEBI:59789"/>
        <dbReference type="ChEBI" id="CHEBI:74495"/>
        <dbReference type="ChEBI" id="CHEBI:82748"/>
        <dbReference type="EC" id="2.1.1.198"/>
    </reaction>
</comment>
<keyword evidence="2 6" id="KW-0698">rRNA processing</keyword>
<dbReference type="EC" id="2.1.1.198" evidence="6"/>
<accession>A0A3T0D8M1</accession>
<dbReference type="InterPro" id="IPR000878">
    <property type="entry name" value="4pyrrol_Mease"/>
</dbReference>
<dbReference type="HAMAP" id="MF_01877">
    <property type="entry name" value="16SrRNA_methyltr_I"/>
    <property type="match status" value="1"/>
</dbReference>
<organism evidence="8 9">
    <name type="scientific">Caldicellulosiruptor changbaiensis</name>
    <dbReference type="NCBI Taxonomy" id="1222016"/>
    <lineage>
        <taxon>Bacteria</taxon>
        <taxon>Bacillati</taxon>
        <taxon>Bacillota</taxon>
        <taxon>Bacillota incertae sedis</taxon>
        <taxon>Caldicellulosiruptorales</taxon>
        <taxon>Caldicellulosiruptoraceae</taxon>
        <taxon>Caldicellulosiruptor</taxon>
    </lineage>
</organism>
<dbReference type="SUPFAM" id="SSF53790">
    <property type="entry name" value="Tetrapyrrole methylase"/>
    <property type="match status" value="1"/>
</dbReference>
<dbReference type="Gene3D" id="3.30.950.10">
    <property type="entry name" value="Methyltransferase, Cobalt-precorrin-4 Transmethylase, Domain 2"/>
    <property type="match status" value="1"/>
</dbReference>
<protein>
    <recommendedName>
        <fullName evidence="6">Ribosomal RNA small subunit methyltransferase I</fullName>
        <ecNumber evidence="6">2.1.1.198</ecNumber>
    </recommendedName>
    <alternativeName>
        <fullName evidence="6">16S rRNA 2'-O-ribose C1402 methyltransferase</fullName>
    </alternativeName>
    <alternativeName>
        <fullName evidence="6">rRNA (cytidine-2'-O-)-methyltransferase RsmI</fullName>
    </alternativeName>
</protein>
<dbReference type="PROSITE" id="PS01296">
    <property type="entry name" value="RSMI"/>
    <property type="match status" value="1"/>
</dbReference>
<dbReference type="KEGG" id="ccha:ELD05_12770"/>
<dbReference type="GO" id="GO:0005737">
    <property type="term" value="C:cytoplasm"/>
    <property type="evidence" value="ECO:0007669"/>
    <property type="project" value="UniProtKB-SubCell"/>
</dbReference>
<dbReference type="PANTHER" id="PTHR46111">
    <property type="entry name" value="RIBOSOMAL RNA SMALL SUBUNIT METHYLTRANSFERASE I"/>
    <property type="match status" value="1"/>
</dbReference>